<organism evidence="2 3">
    <name type="scientific">Talaromyces rugulosus</name>
    <name type="common">Penicillium rugulosum</name>
    <dbReference type="NCBI Taxonomy" id="121627"/>
    <lineage>
        <taxon>Eukaryota</taxon>
        <taxon>Fungi</taxon>
        <taxon>Dikarya</taxon>
        <taxon>Ascomycota</taxon>
        <taxon>Pezizomycotina</taxon>
        <taxon>Eurotiomycetes</taxon>
        <taxon>Eurotiomycetidae</taxon>
        <taxon>Eurotiales</taxon>
        <taxon>Trichocomaceae</taxon>
        <taxon>Talaromyces</taxon>
        <taxon>Talaromyces sect. Islandici</taxon>
    </lineage>
</organism>
<feature type="compositionally biased region" description="Low complexity" evidence="1">
    <location>
        <begin position="147"/>
        <end position="163"/>
    </location>
</feature>
<name>A0A7H8QUC9_TALRU</name>
<feature type="region of interest" description="Disordered" evidence="1">
    <location>
        <begin position="147"/>
        <end position="225"/>
    </location>
</feature>
<feature type="compositionally biased region" description="Polar residues" evidence="1">
    <location>
        <begin position="164"/>
        <end position="203"/>
    </location>
</feature>
<keyword evidence="3" id="KW-1185">Reference proteome</keyword>
<sequence length="375" mass="42331">MPITRFPMTIIKNEECLEDPNGPLSLHQAARAHNKQNIKRQPNNIHSLSGDFHQKHHAIPRPGTEKDFHHHYFHLQSPEPSRISVSSPMYQTTGSLFLPPSRSSQPPQYPYTSPPVENKIYKTEPQESTEGPQLAHGLDNFVNMYAQQQQHHQQQQGQRQTQQPNASYPVNNMATPLTVWEHQSSPSGTFMNNTRPPTESSESIPAGNLEQFDSPNYNDGPFAPPQEAWSFTWDMKEDRTIVERNKPKRRKLTPSERARTKALKLAGGACGNCRRKKKKCTHKDLSNISSLGEGQQTTADGDLARRHNQPPTVIDRDIQSRIYTYSGPGNSVLAYMRPEDDPGMHTPSATPPYVEENDNVPEYPLDTAGLGQQFE</sequence>
<feature type="region of interest" description="Disordered" evidence="1">
    <location>
        <begin position="331"/>
        <end position="375"/>
    </location>
</feature>
<feature type="compositionally biased region" description="Polar residues" evidence="1">
    <location>
        <begin position="288"/>
        <end position="299"/>
    </location>
</feature>
<proteinExistence type="predicted"/>
<evidence type="ECO:0008006" key="4">
    <source>
        <dbReference type="Google" id="ProtNLM"/>
    </source>
</evidence>
<dbReference type="KEGG" id="trg:TRUGW13939_04518"/>
<dbReference type="RefSeq" id="XP_035343584.1">
    <property type="nucleotide sequence ID" value="XM_035487691.1"/>
</dbReference>
<dbReference type="AlphaFoldDB" id="A0A7H8QUC9"/>
<reference evidence="3" key="1">
    <citation type="submission" date="2020-06" db="EMBL/GenBank/DDBJ databases">
        <title>A chromosome-scale genome assembly of Talaromyces rugulosus W13939.</title>
        <authorList>
            <person name="Wang B."/>
            <person name="Guo L."/>
            <person name="Ye K."/>
            <person name="Wang L."/>
        </authorList>
    </citation>
    <scope>NUCLEOTIDE SEQUENCE [LARGE SCALE GENOMIC DNA]</scope>
    <source>
        <strain evidence="3">W13939</strain>
    </source>
</reference>
<dbReference type="EMBL" id="CP055899">
    <property type="protein sequence ID" value="QKX57406.1"/>
    <property type="molecule type" value="Genomic_DNA"/>
</dbReference>
<evidence type="ECO:0000313" key="3">
    <source>
        <dbReference type="Proteomes" id="UP000509510"/>
    </source>
</evidence>
<accession>A0A7H8QUC9</accession>
<protein>
    <recommendedName>
        <fullName evidence="4">Zn(2)-C6 fungal-type domain-containing protein</fullName>
    </recommendedName>
</protein>
<gene>
    <name evidence="2" type="ORF">TRUGW13939_04518</name>
</gene>
<evidence type="ECO:0000256" key="1">
    <source>
        <dbReference type="SAM" id="MobiDB-lite"/>
    </source>
</evidence>
<evidence type="ECO:0000313" key="2">
    <source>
        <dbReference type="EMBL" id="QKX57406.1"/>
    </source>
</evidence>
<dbReference type="GeneID" id="55992019"/>
<dbReference type="OrthoDB" id="4227589at2759"/>
<dbReference type="Proteomes" id="UP000509510">
    <property type="component" value="Chromosome II"/>
</dbReference>
<feature type="region of interest" description="Disordered" evidence="1">
    <location>
        <begin position="288"/>
        <end position="309"/>
    </location>
</feature>